<proteinExistence type="predicted"/>
<evidence type="ECO:0008006" key="4">
    <source>
        <dbReference type="Google" id="ProtNLM"/>
    </source>
</evidence>
<gene>
    <name evidence="2" type="ORF">GCM10011352_01290</name>
</gene>
<evidence type="ECO:0000313" key="2">
    <source>
        <dbReference type="EMBL" id="GGB79387.1"/>
    </source>
</evidence>
<reference evidence="3" key="1">
    <citation type="journal article" date="2019" name="Int. J. Syst. Evol. Microbiol.">
        <title>The Global Catalogue of Microorganisms (GCM) 10K type strain sequencing project: providing services to taxonomists for standard genome sequencing and annotation.</title>
        <authorList>
            <consortium name="The Broad Institute Genomics Platform"/>
            <consortium name="The Broad Institute Genome Sequencing Center for Infectious Disease"/>
            <person name="Wu L."/>
            <person name="Ma J."/>
        </authorList>
    </citation>
    <scope>NUCLEOTIDE SEQUENCE [LARGE SCALE GENOMIC DNA]</scope>
    <source>
        <strain evidence="3">CGMCC 1.15341</strain>
    </source>
</reference>
<keyword evidence="3" id="KW-1185">Reference proteome</keyword>
<evidence type="ECO:0000256" key="1">
    <source>
        <dbReference type="SAM" id="MobiDB-lite"/>
    </source>
</evidence>
<sequence>MIKDLTRFAEDEEYRKGWLAGEQAGLNIAKELRASRGVVSGNKSRKETDKTPRDSKAVDPEQLPEMQSSKLKF</sequence>
<dbReference type="Proteomes" id="UP000629025">
    <property type="component" value="Unassembled WGS sequence"/>
</dbReference>
<dbReference type="EMBL" id="BMIJ01000001">
    <property type="protein sequence ID" value="GGB79387.1"/>
    <property type="molecule type" value="Genomic_DNA"/>
</dbReference>
<feature type="compositionally biased region" description="Basic and acidic residues" evidence="1">
    <location>
        <begin position="44"/>
        <end position="59"/>
    </location>
</feature>
<evidence type="ECO:0000313" key="3">
    <source>
        <dbReference type="Proteomes" id="UP000629025"/>
    </source>
</evidence>
<comment type="caution">
    <text evidence="2">The sequence shown here is derived from an EMBL/GenBank/DDBJ whole genome shotgun (WGS) entry which is preliminary data.</text>
</comment>
<protein>
    <recommendedName>
        <fullName evidence="4">Transposase</fullName>
    </recommendedName>
</protein>
<feature type="region of interest" description="Disordered" evidence="1">
    <location>
        <begin position="33"/>
        <end position="73"/>
    </location>
</feature>
<name>A0ABQ1JZF4_9GAMM</name>
<accession>A0ABQ1JZF4</accession>
<organism evidence="2 3">
    <name type="scientific">Marinobacterium zhoushanense</name>
    <dbReference type="NCBI Taxonomy" id="1679163"/>
    <lineage>
        <taxon>Bacteria</taxon>
        <taxon>Pseudomonadati</taxon>
        <taxon>Pseudomonadota</taxon>
        <taxon>Gammaproteobacteria</taxon>
        <taxon>Oceanospirillales</taxon>
        <taxon>Oceanospirillaceae</taxon>
        <taxon>Marinobacterium</taxon>
    </lineage>
</organism>